<evidence type="ECO:0000256" key="3">
    <source>
        <dbReference type="SAM" id="Phobius"/>
    </source>
</evidence>
<reference evidence="4" key="1">
    <citation type="journal article" date="2013" name="Genetics">
        <title>The draft genome and transcriptome of Panagrellus redivivus are shaped by the harsh demands of a free-living lifestyle.</title>
        <authorList>
            <person name="Srinivasan J."/>
            <person name="Dillman A.R."/>
            <person name="Macchietto M.G."/>
            <person name="Heikkinen L."/>
            <person name="Lakso M."/>
            <person name="Fracchia K.M."/>
            <person name="Antoshechkin I."/>
            <person name="Mortazavi A."/>
            <person name="Wong G."/>
            <person name="Sternberg P.W."/>
        </authorList>
    </citation>
    <scope>NUCLEOTIDE SEQUENCE [LARGE SCALE GENOMIC DNA]</scope>
    <source>
        <strain evidence="4">MT8872</strain>
    </source>
</reference>
<dbReference type="Proteomes" id="UP000492821">
    <property type="component" value="Unassembled WGS sequence"/>
</dbReference>
<dbReference type="WBParaSite" id="Pan_g1959.t1">
    <property type="protein sequence ID" value="Pan_g1959.t1"/>
    <property type="gene ID" value="Pan_g1959"/>
</dbReference>
<dbReference type="AlphaFoldDB" id="A0A7E4VDM0"/>
<reference evidence="5" key="2">
    <citation type="submission" date="2020-10" db="UniProtKB">
        <authorList>
            <consortium name="WormBaseParasite"/>
        </authorList>
    </citation>
    <scope>IDENTIFICATION</scope>
</reference>
<protein>
    <submittedName>
        <fullName evidence="5">RAB6-interacting golgin</fullName>
    </submittedName>
</protein>
<sequence length="248" mass="28267">MFSHGIQFLVSLYSEAKAAYLIMIGFTLVLVVLCSMKSFVATVTSNGLAAQKDRRQRRRNQMRRRNGKLNSEDNSDVTIPTEDLYKAAREFLDKRERERADALREASETVNVEADIDKFVANLKLTEEIAADLLDRLNPALIDYRKNITLLHELLEKREALSAENKEIKAQLEAEQKPKAESTDVKLLKKEIEVKREALSYLDNVLVPDLKAEKAMLLAEHARLKAQNAKLRNVIASLRSKLPNNNMF</sequence>
<keyword evidence="3" id="KW-0812">Transmembrane</keyword>
<accession>A0A7E4VDM0</accession>
<evidence type="ECO:0000256" key="2">
    <source>
        <dbReference type="SAM" id="MobiDB-lite"/>
    </source>
</evidence>
<evidence type="ECO:0000256" key="1">
    <source>
        <dbReference type="SAM" id="Coils"/>
    </source>
</evidence>
<feature type="region of interest" description="Disordered" evidence="2">
    <location>
        <begin position="51"/>
        <end position="77"/>
    </location>
</feature>
<keyword evidence="4" id="KW-1185">Reference proteome</keyword>
<feature type="transmembrane region" description="Helical" evidence="3">
    <location>
        <begin position="20"/>
        <end position="49"/>
    </location>
</feature>
<name>A0A7E4VDM0_PANRE</name>
<evidence type="ECO:0000313" key="5">
    <source>
        <dbReference type="WBParaSite" id="Pan_g1959.t1"/>
    </source>
</evidence>
<keyword evidence="1" id="KW-0175">Coiled coil</keyword>
<keyword evidence="3" id="KW-0472">Membrane</keyword>
<feature type="coiled-coil region" evidence="1">
    <location>
        <begin position="207"/>
        <end position="241"/>
    </location>
</feature>
<organism evidence="4 5">
    <name type="scientific">Panagrellus redivivus</name>
    <name type="common">Microworm</name>
    <dbReference type="NCBI Taxonomy" id="6233"/>
    <lineage>
        <taxon>Eukaryota</taxon>
        <taxon>Metazoa</taxon>
        <taxon>Ecdysozoa</taxon>
        <taxon>Nematoda</taxon>
        <taxon>Chromadorea</taxon>
        <taxon>Rhabditida</taxon>
        <taxon>Tylenchina</taxon>
        <taxon>Panagrolaimomorpha</taxon>
        <taxon>Panagrolaimoidea</taxon>
        <taxon>Panagrolaimidae</taxon>
        <taxon>Panagrellus</taxon>
    </lineage>
</organism>
<evidence type="ECO:0000313" key="4">
    <source>
        <dbReference type="Proteomes" id="UP000492821"/>
    </source>
</evidence>
<feature type="compositionally biased region" description="Basic residues" evidence="2">
    <location>
        <begin position="54"/>
        <end position="67"/>
    </location>
</feature>
<keyword evidence="3" id="KW-1133">Transmembrane helix</keyword>
<proteinExistence type="predicted"/>